<dbReference type="AlphaFoldDB" id="A0A177EIK0"/>
<gene>
    <name evidence="6" type="ORF">NEDG_00269</name>
</gene>
<dbReference type="RefSeq" id="XP_067545395.1">
    <property type="nucleotide sequence ID" value="XM_067687687.1"/>
</dbReference>
<organism evidence="6 7">
    <name type="scientific">Nematocida displodere</name>
    <dbReference type="NCBI Taxonomy" id="1805483"/>
    <lineage>
        <taxon>Eukaryota</taxon>
        <taxon>Fungi</taxon>
        <taxon>Fungi incertae sedis</taxon>
        <taxon>Microsporidia</taxon>
        <taxon>Nematocida</taxon>
    </lineage>
</organism>
<evidence type="ECO:0000256" key="2">
    <source>
        <dbReference type="ARBA" id="ARBA00010427"/>
    </source>
</evidence>
<dbReference type="GeneID" id="93646619"/>
<dbReference type="PANTHER" id="PTHR12466">
    <property type="entry name" value="CDC73 DOMAIN PROTEIN"/>
    <property type="match status" value="1"/>
</dbReference>
<comment type="subcellular location">
    <subcellularLocation>
        <location evidence="1">Nucleus</location>
    </subcellularLocation>
</comment>
<dbReference type="Proteomes" id="UP000185944">
    <property type="component" value="Unassembled WGS sequence"/>
</dbReference>
<dbReference type="InterPro" id="IPR007852">
    <property type="entry name" value="Cdc73/Parafibromin"/>
</dbReference>
<dbReference type="VEuPathDB" id="MicrosporidiaDB:NEDG_00269"/>
<keyword evidence="4" id="KW-0539">Nucleus</keyword>
<dbReference type="GO" id="GO:0000993">
    <property type="term" value="F:RNA polymerase II complex binding"/>
    <property type="evidence" value="ECO:0007669"/>
    <property type="project" value="TreeGrafter"/>
</dbReference>
<dbReference type="PANTHER" id="PTHR12466:SF8">
    <property type="entry name" value="PARAFIBROMIN"/>
    <property type="match status" value="1"/>
</dbReference>
<evidence type="ECO:0000256" key="3">
    <source>
        <dbReference type="ARBA" id="ARBA00023163"/>
    </source>
</evidence>
<evidence type="ECO:0000256" key="4">
    <source>
        <dbReference type="ARBA" id="ARBA00023242"/>
    </source>
</evidence>
<sequence length="264" mass="29074">MANDNPTAILKKEAIKGGSVVIEGGNAVIGGTPHALDAKSTYTNKRGAPYTLGAVAALYCTREMDHGEYLAECKTHKIDAVSFIDRDRILKDLFVPPVDDMVSVCLPSQQGQLQVQELIKRYHKLKEGGRSGPEYILVPKTTESGTSAVIKMLLYSKEAQHNGGQEVEHTGKRYRVVDECSQIDSLSRVAAVFIDGTPWQFKGWPREITEAMKTIPVFYLYLEDSGRPIPKLPEQVSILKASQKSPITSKLISTAFWSILGHSV</sequence>
<dbReference type="Gene3D" id="3.40.50.11990">
    <property type="entry name" value="RNA polymerase II accessory factor, Cdc73 C-terminal domain"/>
    <property type="match status" value="1"/>
</dbReference>
<dbReference type="GO" id="GO:0006368">
    <property type="term" value="P:transcription elongation by RNA polymerase II"/>
    <property type="evidence" value="ECO:0007669"/>
    <property type="project" value="InterPro"/>
</dbReference>
<dbReference type="GO" id="GO:0016593">
    <property type="term" value="C:Cdc73/Paf1 complex"/>
    <property type="evidence" value="ECO:0007669"/>
    <property type="project" value="InterPro"/>
</dbReference>
<evidence type="ECO:0000313" key="7">
    <source>
        <dbReference type="Proteomes" id="UP000185944"/>
    </source>
</evidence>
<comment type="similarity">
    <text evidence="2">Belongs to the CDC73 family.</text>
</comment>
<name>A0A177EIK0_9MICR</name>
<dbReference type="InterPro" id="IPR038103">
    <property type="entry name" value="CDC73_C_sf"/>
</dbReference>
<proteinExistence type="inferred from homology"/>
<dbReference type="GO" id="GO:0032968">
    <property type="term" value="P:positive regulation of transcription elongation by RNA polymerase II"/>
    <property type="evidence" value="ECO:0007669"/>
    <property type="project" value="TreeGrafter"/>
</dbReference>
<dbReference type="OrthoDB" id="2186602at2759"/>
<comment type="caution">
    <text evidence="6">The sequence shown here is derived from an EMBL/GenBank/DDBJ whole genome shotgun (WGS) entry which is preliminary data.</text>
</comment>
<protein>
    <recommendedName>
        <fullName evidence="5">Cell division control protein 73 C-terminal domain-containing protein</fullName>
    </recommendedName>
</protein>
<dbReference type="InterPro" id="IPR031336">
    <property type="entry name" value="CDC73_C"/>
</dbReference>
<evidence type="ECO:0000259" key="5">
    <source>
        <dbReference type="Pfam" id="PF05179"/>
    </source>
</evidence>
<keyword evidence="7" id="KW-1185">Reference proteome</keyword>
<reference evidence="6 7" key="1">
    <citation type="submission" date="2016-02" db="EMBL/GenBank/DDBJ databases">
        <title>Discovery of a natural microsporidian pathogen with a broad tissue tropism in Caenorhabditis elegans.</title>
        <authorList>
            <person name="Luallen R.J."/>
            <person name="Reinke A.W."/>
            <person name="Tong L."/>
            <person name="Botts M.R."/>
            <person name="Felix M.-A."/>
            <person name="Troemel E.R."/>
        </authorList>
    </citation>
    <scope>NUCLEOTIDE SEQUENCE [LARGE SCALE GENOMIC DNA]</scope>
    <source>
        <strain evidence="6 7">JUm2807</strain>
    </source>
</reference>
<dbReference type="EMBL" id="LTDL01000014">
    <property type="protein sequence ID" value="OAG31794.1"/>
    <property type="molecule type" value="Genomic_DNA"/>
</dbReference>
<accession>A0A177EIK0</accession>
<evidence type="ECO:0000313" key="6">
    <source>
        <dbReference type="EMBL" id="OAG31794.1"/>
    </source>
</evidence>
<evidence type="ECO:0000256" key="1">
    <source>
        <dbReference type="ARBA" id="ARBA00004123"/>
    </source>
</evidence>
<dbReference type="Pfam" id="PF05179">
    <property type="entry name" value="CDC73_C"/>
    <property type="match status" value="1"/>
</dbReference>
<keyword evidence="3" id="KW-0804">Transcription</keyword>
<feature type="domain" description="Cell division control protein 73 C-terminal" evidence="5">
    <location>
        <begin position="162"/>
        <end position="260"/>
    </location>
</feature>